<name>A0A0E3U2G3_9CRUS</name>
<evidence type="ECO:0000256" key="7">
    <source>
        <dbReference type="ARBA" id="ARBA00022692"/>
    </source>
</evidence>
<evidence type="ECO:0000256" key="9">
    <source>
        <dbReference type="ARBA" id="ARBA00022982"/>
    </source>
</evidence>
<feature type="transmembrane region" description="Helical" evidence="16">
    <location>
        <begin position="135"/>
        <end position="156"/>
    </location>
</feature>
<evidence type="ECO:0000256" key="3">
    <source>
        <dbReference type="ARBA" id="ARBA00012944"/>
    </source>
</evidence>
<dbReference type="GO" id="GO:0008137">
    <property type="term" value="F:NADH dehydrogenase (ubiquinone) activity"/>
    <property type="evidence" value="ECO:0007669"/>
    <property type="project" value="UniProtKB-EC"/>
</dbReference>
<keyword evidence="10 16" id="KW-1133">Transmembrane helix</keyword>
<dbReference type="GO" id="GO:0031966">
    <property type="term" value="C:mitochondrial membrane"/>
    <property type="evidence" value="ECO:0007669"/>
    <property type="project" value="UniProtKB-SubCell"/>
</dbReference>
<evidence type="ECO:0000256" key="8">
    <source>
        <dbReference type="ARBA" id="ARBA00022967"/>
    </source>
</evidence>
<comment type="subcellular location">
    <subcellularLocation>
        <location evidence="1">Mitochondrion membrane</location>
        <topology evidence="1">Multi-pass membrane protein</topology>
    </subcellularLocation>
</comment>
<dbReference type="GeneID" id="24147218"/>
<keyword evidence="6" id="KW-0679">Respiratory chain</keyword>
<keyword evidence="13 16" id="KW-0472">Membrane</keyword>
<gene>
    <name evidence="17" type="primary">ND6</name>
    <name evidence="18" type="synonym">nad6</name>
</gene>
<reference evidence="17" key="1">
    <citation type="submission" date="2014-12" db="EMBL/GenBank/DDBJ databases">
        <title>Analysis of the complete mitochondrial genome sequence of Daphnia magna (Crustacea: Clasocera) from Huaihe in China.</title>
        <authorList>
            <person name="Cheng R."/>
            <person name="Geng X."/>
            <person name="Wang Y."/>
            <person name="Deng B."/>
            <person name="Zhang H."/>
        </authorList>
    </citation>
    <scope>NUCLEOTIDE SEQUENCE</scope>
</reference>
<evidence type="ECO:0000313" key="18">
    <source>
        <dbReference type="EMBL" id="AYE40820.1"/>
    </source>
</evidence>
<dbReference type="PANTHER" id="PTHR11435">
    <property type="entry name" value="NADH UBIQUINONE OXIDOREDUCTASE SUBUNIT ND6"/>
    <property type="match status" value="1"/>
</dbReference>
<evidence type="ECO:0000313" key="17">
    <source>
        <dbReference type="EMBL" id="AKC58396.1"/>
    </source>
</evidence>
<evidence type="ECO:0000256" key="11">
    <source>
        <dbReference type="ARBA" id="ARBA00023027"/>
    </source>
</evidence>
<dbReference type="EMBL" id="MH683666">
    <property type="protein sequence ID" value="AYE40820.1"/>
    <property type="molecule type" value="Genomic_DNA"/>
</dbReference>
<reference evidence="18" key="2">
    <citation type="submission" date="2018-07" db="EMBL/GenBank/DDBJ databases">
        <title>Mitogenome phylogeographic analysis of a planktonic crustacean.</title>
        <authorList>
            <person name="Fields P.D."/>
        </authorList>
    </citation>
    <scope>NUCLEOTIDE SEQUENCE</scope>
    <source>
        <strain evidence="18">RU-YAK1</strain>
        <strain evidence="19">RU-YAK3</strain>
    </source>
</reference>
<keyword evidence="5" id="KW-0813">Transport</keyword>
<geneLocation type="mitochondrion" evidence="17"/>
<evidence type="ECO:0000256" key="12">
    <source>
        <dbReference type="ARBA" id="ARBA00023128"/>
    </source>
</evidence>
<evidence type="ECO:0000256" key="13">
    <source>
        <dbReference type="ARBA" id="ARBA00023136"/>
    </source>
</evidence>
<dbReference type="OrthoDB" id="6377199at2759"/>
<keyword evidence="9" id="KW-0249">Electron transport</keyword>
<evidence type="ECO:0000313" key="19">
    <source>
        <dbReference type="EMBL" id="AYE40833.1"/>
    </source>
</evidence>
<dbReference type="PANTHER" id="PTHR11435:SF1">
    <property type="entry name" value="NADH-UBIQUINONE OXIDOREDUCTASE CHAIN 6"/>
    <property type="match status" value="1"/>
</dbReference>
<dbReference type="RefSeq" id="YP_009133124.1">
    <property type="nucleotide sequence ID" value="NC_026914.1"/>
</dbReference>
<keyword evidence="8" id="KW-1278">Translocase</keyword>
<keyword evidence="12 17" id="KW-0496">Mitochondrion</keyword>
<sequence length="167" mass="18786">MFVQLVLSTLMVILAVVFPTLTHPLGMGLVILMLSILLAVSLGLIMTNFWVSYVLILVLLGGLLVIFIYISLLAPNELFSKKNIFKITLSSFSMFIVLMFSSLFFWVTKSESYLPTNPTDSEGMLWLNSLYSQDLSGVTLFLIFYLLLTLIVVVNITKHDYSSLRSN</sequence>
<evidence type="ECO:0000256" key="16">
    <source>
        <dbReference type="SAM" id="Phobius"/>
    </source>
</evidence>
<feature type="transmembrane region" description="Helical" evidence="16">
    <location>
        <begin position="53"/>
        <end position="72"/>
    </location>
</feature>
<evidence type="ECO:0000256" key="10">
    <source>
        <dbReference type="ARBA" id="ARBA00022989"/>
    </source>
</evidence>
<dbReference type="CTD" id="4541"/>
<comment type="catalytic activity">
    <reaction evidence="15">
        <text>a ubiquinone + NADH + 5 H(+)(in) = a ubiquinol + NAD(+) + 4 H(+)(out)</text>
        <dbReference type="Rhea" id="RHEA:29091"/>
        <dbReference type="Rhea" id="RHEA-COMP:9565"/>
        <dbReference type="Rhea" id="RHEA-COMP:9566"/>
        <dbReference type="ChEBI" id="CHEBI:15378"/>
        <dbReference type="ChEBI" id="CHEBI:16389"/>
        <dbReference type="ChEBI" id="CHEBI:17976"/>
        <dbReference type="ChEBI" id="CHEBI:57540"/>
        <dbReference type="ChEBI" id="CHEBI:57945"/>
        <dbReference type="EC" id="7.1.1.2"/>
    </reaction>
</comment>
<evidence type="ECO:0000256" key="4">
    <source>
        <dbReference type="ARBA" id="ARBA00021095"/>
    </source>
</evidence>
<feature type="transmembrane region" description="Helical" evidence="16">
    <location>
        <begin position="84"/>
        <end position="107"/>
    </location>
</feature>
<dbReference type="KEGG" id="dmk:24147218"/>
<organism evidence="17">
    <name type="scientific">Daphnia magna</name>
    <dbReference type="NCBI Taxonomy" id="35525"/>
    <lineage>
        <taxon>Eukaryota</taxon>
        <taxon>Metazoa</taxon>
        <taxon>Ecdysozoa</taxon>
        <taxon>Arthropoda</taxon>
        <taxon>Crustacea</taxon>
        <taxon>Branchiopoda</taxon>
        <taxon>Diplostraca</taxon>
        <taxon>Cladocera</taxon>
        <taxon>Anomopoda</taxon>
        <taxon>Daphniidae</taxon>
        <taxon>Daphnia</taxon>
    </lineage>
</organism>
<dbReference type="EMBL" id="KP296147">
    <property type="protein sequence ID" value="AKC58396.1"/>
    <property type="molecule type" value="Genomic_DNA"/>
</dbReference>
<accession>A0A0E3U2G3</accession>
<proteinExistence type="inferred from homology"/>
<comment type="similarity">
    <text evidence="2">Belongs to the complex I subunit 6 family.</text>
</comment>
<dbReference type="EMBL" id="MH683667">
    <property type="protein sequence ID" value="AYE40833.1"/>
    <property type="molecule type" value="Genomic_DNA"/>
</dbReference>
<evidence type="ECO:0000256" key="14">
    <source>
        <dbReference type="ARBA" id="ARBA00031019"/>
    </source>
</evidence>
<evidence type="ECO:0000256" key="6">
    <source>
        <dbReference type="ARBA" id="ARBA00022660"/>
    </source>
</evidence>
<dbReference type="InterPro" id="IPR050269">
    <property type="entry name" value="ComplexI_Subunit6"/>
</dbReference>
<keyword evidence="11" id="KW-0520">NAD</keyword>
<evidence type="ECO:0000256" key="1">
    <source>
        <dbReference type="ARBA" id="ARBA00004225"/>
    </source>
</evidence>
<evidence type="ECO:0000256" key="15">
    <source>
        <dbReference type="ARBA" id="ARBA00049551"/>
    </source>
</evidence>
<evidence type="ECO:0000256" key="5">
    <source>
        <dbReference type="ARBA" id="ARBA00022448"/>
    </source>
</evidence>
<keyword evidence="7 16" id="KW-0812">Transmembrane</keyword>
<protein>
    <recommendedName>
        <fullName evidence="4">NADH-ubiquinone oxidoreductase chain 6</fullName>
        <ecNumber evidence="3">7.1.1.2</ecNumber>
    </recommendedName>
    <alternativeName>
        <fullName evidence="14">NADH dehydrogenase subunit 6</fullName>
    </alternativeName>
</protein>
<evidence type="ECO:0000256" key="2">
    <source>
        <dbReference type="ARBA" id="ARBA00005698"/>
    </source>
</evidence>
<dbReference type="EC" id="7.1.1.2" evidence="3"/>
<dbReference type="AlphaFoldDB" id="A0A0E3U2G3"/>